<evidence type="ECO:0000313" key="2">
    <source>
        <dbReference type="EMBL" id="MBD3364980.1"/>
    </source>
</evidence>
<reference evidence="2" key="1">
    <citation type="submission" date="2019-11" db="EMBL/GenBank/DDBJ databases">
        <title>Microbial mats filling the niche in hypersaline microbial mats.</title>
        <authorList>
            <person name="Wong H.L."/>
            <person name="Macleod F.I."/>
            <person name="White R.A. III"/>
            <person name="Burns B.P."/>
        </authorList>
    </citation>
    <scope>NUCLEOTIDE SEQUENCE</scope>
    <source>
        <strain evidence="2">Bin_327</strain>
    </source>
</reference>
<proteinExistence type="predicted"/>
<name>A0A9D5QEF0_UNCW3</name>
<evidence type="ECO:0000313" key="3">
    <source>
        <dbReference type="Proteomes" id="UP000630660"/>
    </source>
</evidence>
<accession>A0A9D5QEF0</accession>
<feature type="domain" description="PKD/Chitinase" evidence="1">
    <location>
        <begin position="28"/>
        <end position="114"/>
    </location>
</feature>
<dbReference type="SUPFAM" id="SSF49299">
    <property type="entry name" value="PKD domain"/>
    <property type="match status" value="1"/>
</dbReference>
<evidence type="ECO:0000259" key="1">
    <source>
        <dbReference type="SMART" id="SM00089"/>
    </source>
</evidence>
<sequence length="293" mass="32637">MKRITAVPLVIVIIIGLSTCDENQPPSVPEITSTDTLIESEGQVLLEASSEDPDGDFINWLWKGEGSFNSTTDAAVAWIAPEVPDTHKATLTVTADDGKGGRSSASTDITVTPREITGDTFDVVIGIGEDFRDLPFYYTLEEDFYRFQVLYPGSEIDSSGRITQISVMSPSDVLEGSFHSFRIYMVEVERYALSTSFEDNYEGEQARLVYQTQSITYPETGDEWFNIELANPFTYDPGKNLLIEFYWKGSTGVSVPTYGYQTTCSRSNGSEFEDAVDGNPLQWALYLKLGFER</sequence>
<organism evidence="2 3">
    <name type="scientific">candidate division WOR-3 bacterium</name>
    <dbReference type="NCBI Taxonomy" id="2052148"/>
    <lineage>
        <taxon>Bacteria</taxon>
        <taxon>Bacteria division WOR-3</taxon>
    </lineage>
</organism>
<dbReference type="EMBL" id="WJKJ01000239">
    <property type="protein sequence ID" value="MBD3364980.1"/>
    <property type="molecule type" value="Genomic_DNA"/>
</dbReference>
<protein>
    <recommendedName>
        <fullName evidence="1">PKD/Chitinase domain-containing protein</fullName>
    </recommendedName>
</protein>
<dbReference type="Proteomes" id="UP000630660">
    <property type="component" value="Unassembled WGS sequence"/>
</dbReference>
<dbReference type="InterPro" id="IPR022409">
    <property type="entry name" value="PKD/Chitinase_dom"/>
</dbReference>
<dbReference type="InterPro" id="IPR013783">
    <property type="entry name" value="Ig-like_fold"/>
</dbReference>
<gene>
    <name evidence="2" type="ORF">GF359_07170</name>
</gene>
<comment type="caution">
    <text evidence="2">The sequence shown here is derived from an EMBL/GenBank/DDBJ whole genome shotgun (WGS) entry which is preliminary data.</text>
</comment>
<dbReference type="SMART" id="SM00089">
    <property type="entry name" value="PKD"/>
    <property type="match status" value="1"/>
</dbReference>
<dbReference type="InterPro" id="IPR035986">
    <property type="entry name" value="PKD_dom_sf"/>
</dbReference>
<dbReference type="AlphaFoldDB" id="A0A9D5QEF0"/>
<dbReference type="Gene3D" id="2.60.40.10">
    <property type="entry name" value="Immunoglobulins"/>
    <property type="match status" value="1"/>
</dbReference>